<feature type="coiled-coil region" evidence="1">
    <location>
        <begin position="239"/>
        <end position="266"/>
    </location>
</feature>
<evidence type="ECO:0000313" key="3">
    <source>
        <dbReference type="EMBL" id="CAJ1970311.1"/>
    </source>
</evidence>
<sequence>MPEAEETPVATEMEPPFEEDAVSEGDEKSATDSMADLPQEEEEKKEGTPKDGDGITSTSQILKEDFSKYKTKVAYRLAKALEEMPTDSAYRSPDLVPLATDFQTMRKKLRSLITSAKAYQSATLKVQDARSKLYQEYAILSKDTPIYDYVGKELDQDALMALNDSGNGKSNATAEELELQAKSALKLNDQGVPSLASIQQLATLHEKTNAVDYQRHILDYINEWEEVVTTKIESELAMVKKLQQDRLHYEKKIEGLRKKSVQAENKGKKLSASQEDKLNRNEKKLKDAWQLHEQKAAEACFLIEQVTLHGWKDFYPLVKNTMKWEVNRLGRENVTYGRLPATLEAMKASYLAQTDNEKN</sequence>
<dbReference type="Proteomes" id="UP001295423">
    <property type="component" value="Unassembled WGS sequence"/>
</dbReference>
<dbReference type="EMBL" id="CAKOGP040002492">
    <property type="protein sequence ID" value="CAJ1970311.1"/>
    <property type="molecule type" value="Genomic_DNA"/>
</dbReference>
<evidence type="ECO:0000256" key="2">
    <source>
        <dbReference type="SAM" id="MobiDB-lite"/>
    </source>
</evidence>
<feature type="region of interest" description="Disordered" evidence="2">
    <location>
        <begin position="1"/>
        <end position="58"/>
    </location>
</feature>
<organism evidence="3 4">
    <name type="scientific">Cylindrotheca closterium</name>
    <dbReference type="NCBI Taxonomy" id="2856"/>
    <lineage>
        <taxon>Eukaryota</taxon>
        <taxon>Sar</taxon>
        <taxon>Stramenopiles</taxon>
        <taxon>Ochrophyta</taxon>
        <taxon>Bacillariophyta</taxon>
        <taxon>Bacillariophyceae</taxon>
        <taxon>Bacillariophycidae</taxon>
        <taxon>Bacillariales</taxon>
        <taxon>Bacillariaceae</taxon>
        <taxon>Cylindrotheca</taxon>
    </lineage>
</organism>
<evidence type="ECO:0000313" key="4">
    <source>
        <dbReference type="Proteomes" id="UP001295423"/>
    </source>
</evidence>
<proteinExistence type="predicted"/>
<accession>A0AAD2GDJ2</accession>
<protein>
    <submittedName>
        <fullName evidence="3">Uncharacterized protein</fullName>
    </submittedName>
</protein>
<evidence type="ECO:0000256" key="1">
    <source>
        <dbReference type="SAM" id="Coils"/>
    </source>
</evidence>
<gene>
    <name evidence="3" type="ORF">CYCCA115_LOCUS24331</name>
</gene>
<reference evidence="3" key="1">
    <citation type="submission" date="2023-08" db="EMBL/GenBank/DDBJ databases">
        <authorList>
            <person name="Audoor S."/>
            <person name="Bilcke G."/>
        </authorList>
    </citation>
    <scope>NUCLEOTIDE SEQUENCE</scope>
</reference>
<feature type="compositionally biased region" description="Basic and acidic residues" evidence="2">
    <location>
        <begin position="42"/>
        <end position="53"/>
    </location>
</feature>
<keyword evidence="1" id="KW-0175">Coiled coil</keyword>
<feature type="compositionally biased region" description="Acidic residues" evidence="2">
    <location>
        <begin position="15"/>
        <end position="24"/>
    </location>
</feature>
<comment type="caution">
    <text evidence="3">The sequence shown here is derived from an EMBL/GenBank/DDBJ whole genome shotgun (WGS) entry which is preliminary data.</text>
</comment>
<name>A0AAD2GDJ2_9STRA</name>
<dbReference type="AlphaFoldDB" id="A0AAD2GDJ2"/>
<keyword evidence="4" id="KW-1185">Reference proteome</keyword>